<dbReference type="GO" id="GO:0005737">
    <property type="term" value="C:cytoplasm"/>
    <property type="evidence" value="ECO:0007669"/>
    <property type="project" value="TreeGrafter"/>
</dbReference>
<keyword evidence="2" id="KW-1015">Disulfide bond</keyword>
<feature type="signal peptide" evidence="3">
    <location>
        <begin position="1"/>
        <end position="19"/>
    </location>
</feature>
<evidence type="ECO:0000256" key="2">
    <source>
        <dbReference type="ARBA" id="ARBA00023157"/>
    </source>
</evidence>
<comment type="similarity">
    <text evidence="1 3">Belongs to the calycin superfamily. Lipocalin family.</text>
</comment>
<dbReference type="GO" id="GO:0000302">
    <property type="term" value="P:response to reactive oxygen species"/>
    <property type="evidence" value="ECO:0007669"/>
    <property type="project" value="TreeGrafter"/>
</dbReference>
<reference evidence="4" key="1">
    <citation type="submission" date="2020-11" db="EMBL/GenBank/DDBJ databases">
        <authorList>
            <person name="Tran Van P."/>
        </authorList>
    </citation>
    <scope>NUCLEOTIDE SEQUENCE</scope>
</reference>
<gene>
    <name evidence="4" type="ORF">CTOB1V02_LOCUS8263</name>
</gene>
<dbReference type="AlphaFoldDB" id="A0A7R8ZMS7"/>
<dbReference type="OrthoDB" id="6339451at2759"/>
<protein>
    <submittedName>
        <fullName evidence="4">Uncharacterized protein</fullName>
    </submittedName>
</protein>
<feature type="chain" id="PRO_5040558483" evidence="3">
    <location>
        <begin position="20"/>
        <end position="182"/>
    </location>
</feature>
<dbReference type="InterPro" id="IPR000566">
    <property type="entry name" value="Lipocln_cytosolic_FA-bd_dom"/>
</dbReference>
<accession>A0A7R8ZMS7</accession>
<sequence length="182" mass="20472">MSSSLLGLILALLAVGSNAACPEVVTDPNFDKDLYIGSWYELYSLPTSFSQNFTCIRERYRDLGDDILEVYNTGTTPEDTVDGELGIAYQPDPNEPGKLVVEFPGRPLGDYWILSVDYEKYASVYACDSFGTVQFEFGWLLSRAPVMDSETEAAAWAAFEQFGIDTTRFTRTYHDENCRYDP</sequence>
<dbReference type="InterPro" id="IPR012674">
    <property type="entry name" value="Calycin"/>
</dbReference>
<proteinExistence type="inferred from homology"/>
<dbReference type="PRINTS" id="PR01273">
    <property type="entry name" value="INVTBRTCOLOR"/>
</dbReference>
<name>A0A7R8ZMS7_9CRUS</name>
<dbReference type="InterPro" id="IPR003057">
    <property type="entry name" value="Invtbrt_color"/>
</dbReference>
<dbReference type="PIRSF" id="PIRSF036893">
    <property type="entry name" value="Lipocalin_ApoD"/>
    <property type="match status" value="1"/>
</dbReference>
<dbReference type="Pfam" id="PF08212">
    <property type="entry name" value="Lipocalin_2"/>
    <property type="match status" value="1"/>
</dbReference>
<dbReference type="InterPro" id="IPR022271">
    <property type="entry name" value="Lipocalin_ApoD"/>
</dbReference>
<organism evidence="4">
    <name type="scientific">Cyprideis torosa</name>
    <dbReference type="NCBI Taxonomy" id="163714"/>
    <lineage>
        <taxon>Eukaryota</taxon>
        <taxon>Metazoa</taxon>
        <taxon>Ecdysozoa</taxon>
        <taxon>Arthropoda</taxon>
        <taxon>Crustacea</taxon>
        <taxon>Oligostraca</taxon>
        <taxon>Ostracoda</taxon>
        <taxon>Podocopa</taxon>
        <taxon>Podocopida</taxon>
        <taxon>Cytherocopina</taxon>
        <taxon>Cytheroidea</taxon>
        <taxon>Cytherideidae</taxon>
        <taxon>Cyprideis</taxon>
    </lineage>
</organism>
<dbReference type="PANTHER" id="PTHR10612">
    <property type="entry name" value="APOLIPOPROTEIN D"/>
    <property type="match status" value="1"/>
</dbReference>
<evidence type="ECO:0000256" key="1">
    <source>
        <dbReference type="ARBA" id="ARBA00006889"/>
    </source>
</evidence>
<dbReference type="GO" id="GO:0006629">
    <property type="term" value="P:lipid metabolic process"/>
    <property type="evidence" value="ECO:0007669"/>
    <property type="project" value="TreeGrafter"/>
</dbReference>
<evidence type="ECO:0000256" key="3">
    <source>
        <dbReference type="PIRNR" id="PIRNR036893"/>
    </source>
</evidence>
<dbReference type="GO" id="GO:0031409">
    <property type="term" value="F:pigment binding"/>
    <property type="evidence" value="ECO:0007669"/>
    <property type="project" value="InterPro"/>
</dbReference>
<dbReference type="EMBL" id="OB662663">
    <property type="protein sequence ID" value="CAD7230405.1"/>
    <property type="molecule type" value="Genomic_DNA"/>
</dbReference>
<dbReference type="SUPFAM" id="SSF50814">
    <property type="entry name" value="Lipocalins"/>
    <property type="match status" value="1"/>
</dbReference>
<keyword evidence="3" id="KW-0732">Signal</keyword>
<dbReference type="PANTHER" id="PTHR10612:SF62">
    <property type="entry name" value="LIPOCALIN_CYTOSOLIC FATTY-ACID BINDING DOMAIN-CONTAINING PROTEIN"/>
    <property type="match status" value="1"/>
</dbReference>
<evidence type="ECO:0000313" key="4">
    <source>
        <dbReference type="EMBL" id="CAD7230405.1"/>
    </source>
</evidence>
<dbReference type="Gene3D" id="2.40.128.20">
    <property type="match status" value="1"/>
</dbReference>